<reference evidence="2" key="2">
    <citation type="submission" date="2025-08" db="UniProtKB">
        <authorList>
            <consortium name="Ensembl"/>
        </authorList>
    </citation>
    <scope>IDENTIFICATION</scope>
</reference>
<dbReference type="OMA" id="GTFAVER"/>
<reference evidence="2" key="3">
    <citation type="submission" date="2025-09" db="UniProtKB">
        <authorList>
            <consortium name="Ensembl"/>
        </authorList>
    </citation>
    <scope>IDENTIFICATION</scope>
</reference>
<evidence type="ECO:0000313" key="2">
    <source>
        <dbReference type="Ensembl" id="ENSUAMP00000008590.1"/>
    </source>
</evidence>
<feature type="region of interest" description="Disordered" evidence="1">
    <location>
        <begin position="33"/>
        <end position="55"/>
    </location>
</feature>
<dbReference type="GeneTree" id="ENSGT00950000185252"/>
<dbReference type="Proteomes" id="UP000291022">
    <property type="component" value="Unassembled WGS sequence"/>
</dbReference>
<protein>
    <submittedName>
        <fullName evidence="2">Uncharacterized protein</fullName>
    </submittedName>
</protein>
<sequence length="83" mass="9239">MDEDTFNENFRNDDWPSRTYLCYKVEGPIQGSGVPLGQDKGILRNKVTRPPGPGTFRVEASGCTRGRSHQCFPFGPHSCHTLA</sequence>
<dbReference type="AlphaFoldDB" id="A0A452QSM4"/>
<evidence type="ECO:0000313" key="3">
    <source>
        <dbReference type="Proteomes" id="UP000291022"/>
    </source>
</evidence>
<organism evidence="2 3">
    <name type="scientific">Ursus americanus</name>
    <name type="common">American black bear</name>
    <name type="synonym">Euarctos americanus</name>
    <dbReference type="NCBI Taxonomy" id="9643"/>
    <lineage>
        <taxon>Eukaryota</taxon>
        <taxon>Metazoa</taxon>
        <taxon>Chordata</taxon>
        <taxon>Craniata</taxon>
        <taxon>Vertebrata</taxon>
        <taxon>Euteleostomi</taxon>
        <taxon>Mammalia</taxon>
        <taxon>Eutheria</taxon>
        <taxon>Laurasiatheria</taxon>
        <taxon>Carnivora</taxon>
        <taxon>Caniformia</taxon>
        <taxon>Ursidae</taxon>
        <taxon>Ursus</taxon>
    </lineage>
</organism>
<accession>A0A452QSM4</accession>
<evidence type="ECO:0000256" key="1">
    <source>
        <dbReference type="SAM" id="MobiDB-lite"/>
    </source>
</evidence>
<reference evidence="3" key="1">
    <citation type="submission" date="2016-06" db="EMBL/GenBank/DDBJ databases">
        <title>De novo assembly and RNA-Seq shows season-dependent expression and editing in black bear kidneys.</title>
        <authorList>
            <person name="Korstanje R."/>
            <person name="Srivastava A."/>
            <person name="Sarsani V.K."/>
            <person name="Sheehan S.M."/>
            <person name="Seger R.L."/>
            <person name="Barter M.E."/>
            <person name="Lindqvist C."/>
            <person name="Brody L.C."/>
            <person name="Mullikin J.C."/>
        </authorList>
    </citation>
    <scope>NUCLEOTIDE SEQUENCE [LARGE SCALE GENOMIC DNA]</scope>
</reference>
<dbReference type="STRING" id="9643.ENSUAMP00000008590"/>
<dbReference type="Ensembl" id="ENSUAMT00000009686.1">
    <property type="protein sequence ID" value="ENSUAMP00000008590.1"/>
    <property type="gene ID" value="ENSUAMG00000007231.1"/>
</dbReference>
<proteinExistence type="predicted"/>
<keyword evidence="3" id="KW-1185">Reference proteome</keyword>
<name>A0A452QSM4_URSAM</name>
<dbReference type="Gene3D" id="3.40.140.10">
    <property type="entry name" value="Cytidine Deaminase, domain 2"/>
    <property type="match status" value="1"/>
</dbReference>